<keyword evidence="1" id="KW-0175">Coiled coil</keyword>
<dbReference type="HOGENOM" id="CLU_827083_0_0_1"/>
<sequence>MELGIKLRLSRLISKSEAGLILTNLGDMAKTFSLTEEKLDDLFVEEVVSVVKLVGLLPDKDHIVPTCTRWLNIFQQSTPKERFSRNYMLLLLHKQLNDQKTLGYPFTWPGSFQMDLRTLHQMSLEMVDKGNHPSCENVADCKSDESLNEEELSSFSSCENIEEANRRLVEENAALSKESKELQCLIEKLQLKRAEGEHAIKRQHEQIYMMDKEKQYLKRIFACSSINALKQLCNGKDPGMFFDILYSVLCEDVSDHQQVKHFNEHFKTLLYAHMDHYRRQQRALLLEEASQSFDNLKAKVSKRYKSVLGMKLDAESQGLTLSAMRYLTVLRKLFIATFKGKPTTKKAVVKFLQQNYELMSEML</sequence>
<evidence type="ECO:0000313" key="2">
    <source>
        <dbReference type="EMBL" id="EDW97172.2"/>
    </source>
</evidence>
<keyword evidence="3" id="KW-1185">Reference proteome</keyword>
<reference evidence="2 3" key="2">
    <citation type="journal article" date="2007" name="PLoS Biol.">
        <title>Principles of genome evolution in the Drosophila melanogaster species group.</title>
        <authorList>
            <person name="Ranz J.M."/>
            <person name="Maurin D."/>
            <person name="Chan Y.S."/>
            <person name="von Grotthuss M."/>
            <person name="Hillier L.W."/>
            <person name="Roote J."/>
            <person name="Ashburner M."/>
            <person name="Bergman C.M."/>
        </authorList>
    </citation>
    <scope>NUCLEOTIDE SEQUENCE [LARGE SCALE GENOMIC DNA]</scope>
    <source>
        <strain evidence="3">Tai18E2 / Tucson 14021-0261.01</strain>
    </source>
</reference>
<evidence type="ECO:0000313" key="3">
    <source>
        <dbReference type="Proteomes" id="UP000002282"/>
    </source>
</evidence>
<dbReference type="OrthoDB" id="7850102at2759"/>
<dbReference type="EMBL" id="CM000160">
    <property type="protein sequence ID" value="EDW97172.2"/>
    <property type="molecule type" value="Genomic_DNA"/>
</dbReference>
<protein>
    <submittedName>
        <fullName evidence="2">Uncharacterized protein</fullName>
    </submittedName>
</protein>
<accession>B4PPG6</accession>
<reference evidence="2 3" key="1">
    <citation type="journal article" date="2007" name="Nature">
        <title>Evolution of genes and genomes on the Drosophila phylogeny.</title>
        <authorList>
            <consortium name="Drosophila 12 Genomes Consortium"/>
            <person name="Clark A.G."/>
            <person name="Eisen M.B."/>
            <person name="Smith D.R."/>
            <person name="Bergman C.M."/>
            <person name="Oliver B."/>
            <person name="Markow T.A."/>
            <person name="Kaufman T.C."/>
            <person name="Kellis M."/>
            <person name="Gelbart W."/>
            <person name="Iyer V.N."/>
            <person name="Pollard D.A."/>
            <person name="Sackton T.B."/>
            <person name="Larracuente A.M."/>
            <person name="Singh N.D."/>
            <person name="Abad J.P."/>
            <person name="Abt D.N."/>
            <person name="Adryan B."/>
            <person name="Aguade M."/>
            <person name="Akashi H."/>
            <person name="Anderson W.W."/>
            <person name="Aquadro C.F."/>
            <person name="Ardell D.H."/>
            <person name="Arguello R."/>
            <person name="Artieri C.G."/>
            <person name="Barbash D.A."/>
            <person name="Barker D."/>
            <person name="Barsanti P."/>
            <person name="Batterham P."/>
            <person name="Batzoglou S."/>
            <person name="Begun D."/>
            <person name="Bhutkar A."/>
            <person name="Blanco E."/>
            <person name="Bosak S.A."/>
            <person name="Bradley R.K."/>
            <person name="Brand A.D."/>
            <person name="Brent M.R."/>
            <person name="Brooks A.N."/>
            <person name="Brown R.H."/>
            <person name="Butlin R.K."/>
            <person name="Caggese C."/>
            <person name="Calvi B.R."/>
            <person name="Bernardo de Carvalho A."/>
            <person name="Caspi A."/>
            <person name="Castrezana S."/>
            <person name="Celniker S.E."/>
            <person name="Chang J.L."/>
            <person name="Chapple C."/>
            <person name="Chatterji S."/>
            <person name="Chinwalla A."/>
            <person name="Civetta A."/>
            <person name="Clifton S.W."/>
            <person name="Comeron J.M."/>
            <person name="Costello J.C."/>
            <person name="Coyne J.A."/>
            <person name="Daub J."/>
            <person name="David R.G."/>
            <person name="Delcher A.L."/>
            <person name="Delehaunty K."/>
            <person name="Do C.B."/>
            <person name="Ebling H."/>
            <person name="Edwards K."/>
            <person name="Eickbush T."/>
            <person name="Evans J.D."/>
            <person name="Filipski A."/>
            <person name="Findeiss S."/>
            <person name="Freyhult E."/>
            <person name="Fulton L."/>
            <person name="Fulton R."/>
            <person name="Garcia A.C."/>
            <person name="Gardiner A."/>
            <person name="Garfield D.A."/>
            <person name="Garvin B.E."/>
            <person name="Gibson G."/>
            <person name="Gilbert D."/>
            <person name="Gnerre S."/>
            <person name="Godfrey J."/>
            <person name="Good R."/>
            <person name="Gotea V."/>
            <person name="Gravely B."/>
            <person name="Greenberg A.J."/>
            <person name="Griffiths-Jones S."/>
            <person name="Gross S."/>
            <person name="Guigo R."/>
            <person name="Gustafson E.A."/>
            <person name="Haerty W."/>
            <person name="Hahn M.W."/>
            <person name="Halligan D.L."/>
            <person name="Halpern A.L."/>
            <person name="Halter G.M."/>
            <person name="Han M.V."/>
            <person name="Heger A."/>
            <person name="Hillier L."/>
            <person name="Hinrichs A.S."/>
            <person name="Holmes I."/>
            <person name="Hoskins R.A."/>
            <person name="Hubisz M.J."/>
            <person name="Hultmark D."/>
            <person name="Huntley M.A."/>
            <person name="Jaffe D.B."/>
            <person name="Jagadeeshan S."/>
            <person name="Jeck W.R."/>
            <person name="Johnson J."/>
            <person name="Jones C.D."/>
            <person name="Jordan W.C."/>
            <person name="Karpen G.H."/>
            <person name="Kataoka E."/>
            <person name="Keightley P.D."/>
            <person name="Kheradpour P."/>
            <person name="Kirkness E.F."/>
            <person name="Koerich L.B."/>
            <person name="Kristiansen K."/>
            <person name="Kudrna D."/>
            <person name="Kulathinal R.J."/>
            <person name="Kumar S."/>
            <person name="Kwok R."/>
            <person name="Lander E."/>
            <person name="Langley C.H."/>
            <person name="Lapoint R."/>
            <person name="Lazzaro B.P."/>
            <person name="Lee S.J."/>
            <person name="Levesque L."/>
            <person name="Li R."/>
            <person name="Lin C.F."/>
            <person name="Lin M.F."/>
            <person name="Lindblad-Toh K."/>
            <person name="Llopart A."/>
            <person name="Long M."/>
            <person name="Low L."/>
            <person name="Lozovsky E."/>
            <person name="Lu J."/>
            <person name="Luo M."/>
            <person name="Machado C.A."/>
            <person name="Makalowski W."/>
            <person name="Marzo M."/>
            <person name="Matsuda M."/>
            <person name="Matzkin L."/>
            <person name="McAllister B."/>
            <person name="McBride C.S."/>
            <person name="McKernan B."/>
            <person name="McKernan K."/>
            <person name="Mendez-Lago M."/>
            <person name="Minx P."/>
            <person name="Mollenhauer M.U."/>
            <person name="Montooth K."/>
            <person name="Mount S.M."/>
            <person name="Mu X."/>
            <person name="Myers E."/>
            <person name="Negre B."/>
            <person name="Newfeld S."/>
            <person name="Nielsen R."/>
            <person name="Noor M.A."/>
            <person name="O'Grady P."/>
            <person name="Pachter L."/>
            <person name="Papaceit M."/>
            <person name="Parisi M.J."/>
            <person name="Parisi M."/>
            <person name="Parts L."/>
            <person name="Pedersen J.S."/>
            <person name="Pesole G."/>
            <person name="Phillippy A.M."/>
            <person name="Ponting C.P."/>
            <person name="Pop M."/>
            <person name="Porcelli D."/>
            <person name="Powell J.R."/>
            <person name="Prohaska S."/>
            <person name="Pruitt K."/>
            <person name="Puig M."/>
            <person name="Quesneville H."/>
            <person name="Ram K.R."/>
            <person name="Rand D."/>
            <person name="Rasmussen M.D."/>
            <person name="Reed L.K."/>
            <person name="Reenan R."/>
            <person name="Reily A."/>
            <person name="Remington K.A."/>
            <person name="Rieger T.T."/>
            <person name="Ritchie M.G."/>
            <person name="Robin C."/>
            <person name="Rogers Y.H."/>
            <person name="Rohde C."/>
            <person name="Rozas J."/>
            <person name="Rubenfield M.J."/>
            <person name="Ruiz A."/>
            <person name="Russo S."/>
            <person name="Salzberg S.L."/>
            <person name="Sanchez-Gracia A."/>
            <person name="Saranga D.J."/>
            <person name="Sato H."/>
            <person name="Schaeffer S.W."/>
            <person name="Schatz M.C."/>
            <person name="Schlenke T."/>
            <person name="Schwartz R."/>
            <person name="Segarra C."/>
            <person name="Singh R.S."/>
            <person name="Sirot L."/>
            <person name="Sirota M."/>
            <person name="Sisneros N.B."/>
            <person name="Smith C.D."/>
            <person name="Smith T.F."/>
            <person name="Spieth J."/>
            <person name="Stage D.E."/>
            <person name="Stark A."/>
            <person name="Stephan W."/>
            <person name="Strausberg R.L."/>
            <person name="Strempel S."/>
            <person name="Sturgill D."/>
            <person name="Sutton G."/>
            <person name="Sutton G.G."/>
            <person name="Tao W."/>
            <person name="Teichmann S."/>
            <person name="Tobari Y.N."/>
            <person name="Tomimura Y."/>
            <person name="Tsolas J.M."/>
            <person name="Valente V.L."/>
            <person name="Venter E."/>
            <person name="Venter J.C."/>
            <person name="Vicario S."/>
            <person name="Vieira F.G."/>
            <person name="Vilella A.J."/>
            <person name="Villasante A."/>
            <person name="Walenz B."/>
            <person name="Wang J."/>
            <person name="Wasserman M."/>
            <person name="Watts T."/>
            <person name="Wilson D."/>
            <person name="Wilson R.K."/>
            <person name="Wing R.A."/>
            <person name="Wolfner M.F."/>
            <person name="Wong A."/>
            <person name="Wong G.K."/>
            <person name="Wu C.I."/>
            <person name="Wu G."/>
            <person name="Yamamoto D."/>
            <person name="Yang H.P."/>
            <person name="Yang S.P."/>
            <person name="Yorke J.A."/>
            <person name="Yoshida K."/>
            <person name="Zdobnov E."/>
            <person name="Zhang P."/>
            <person name="Zhang Y."/>
            <person name="Zimin A.V."/>
            <person name="Baldwin J."/>
            <person name="Abdouelleil A."/>
            <person name="Abdulkadir J."/>
            <person name="Abebe A."/>
            <person name="Abera B."/>
            <person name="Abreu J."/>
            <person name="Acer S.C."/>
            <person name="Aftuck L."/>
            <person name="Alexander A."/>
            <person name="An P."/>
            <person name="Anderson E."/>
            <person name="Anderson S."/>
            <person name="Arachi H."/>
            <person name="Azer M."/>
            <person name="Bachantsang P."/>
            <person name="Barry A."/>
            <person name="Bayul T."/>
            <person name="Berlin A."/>
            <person name="Bessette D."/>
            <person name="Bloom T."/>
            <person name="Blye J."/>
            <person name="Boguslavskiy L."/>
            <person name="Bonnet C."/>
            <person name="Boukhgalter B."/>
            <person name="Bourzgui I."/>
            <person name="Brown A."/>
            <person name="Cahill P."/>
            <person name="Channer S."/>
            <person name="Cheshatsang Y."/>
            <person name="Chuda L."/>
            <person name="Citroen M."/>
            <person name="Collymore A."/>
            <person name="Cooke P."/>
            <person name="Costello M."/>
            <person name="D'Aco K."/>
            <person name="Daza R."/>
            <person name="De Haan G."/>
            <person name="DeGray S."/>
            <person name="DeMaso C."/>
            <person name="Dhargay N."/>
            <person name="Dooley K."/>
            <person name="Dooley E."/>
            <person name="Doricent M."/>
            <person name="Dorje P."/>
            <person name="Dorjee K."/>
            <person name="Dupes A."/>
            <person name="Elong R."/>
            <person name="Falk J."/>
            <person name="Farina A."/>
            <person name="Faro S."/>
            <person name="Ferguson D."/>
            <person name="Fisher S."/>
            <person name="Foley C.D."/>
            <person name="Franke A."/>
            <person name="Friedrich D."/>
            <person name="Gadbois L."/>
            <person name="Gearin G."/>
            <person name="Gearin C.R."/>
            <person name="Giannoukos G."/>
            <person name="Goode T."/>
            <person name="Graham J."/>
            <person name="Grandbois E."/>
            <person name="Grewal S."/>
            <person name="Gyaltsen K."/>
            <person name="Hafez N."/>
            <person name="Hagos B."/>
            <person name="Hall J."/>
            <person name="Henson C."/>
            <person name="Hollinger A."/>
            <person name="Honan T."/>
            <person name="Huard M.D."/>
            <person name="Hughes L."/>
            <person name="Hurhula B."/>
            <person name="Husby M.E."/>
            <person name="Kamat A."/>
            <person name="Kanga B."/>
            <person name="Kashin S."/>
            <person name="Khazanovich D."/>
            <person name="Kisner P."/>
            <person name="Lance K."/>
            <person name="Lara M."/>
            <person name="Lee W."/>
            <person name="Lennon N."/>
            <person name="Letendre F."/>
            <person name="LeVine R."/>
            <person name="Lipovsky A."/>
            <person name="Liu X."/>
            <person name="Liu J."/>
            <person name="Liu S."/>
            <person name="Lokyitsang T."/>
            <person name="Lokyitsang Y."/>
            <person name="Lubonja R."/>
            <person name="Lui A."/>
            <person name="MacDonald P."/>
            <person name="Magnisalis V."/>
            <person name="Maru K."/>
            <person name="Matthews C."/>
            <person name="McCusker W."/>
            <person name="McDonough S."/>
            <person name="Mehta T."/>
            <person name="Meldrim J."/>
            <person name="Meneus L."/>
            <person name="Mihai O."/>
            <person name="Mihalev A."/>
            <person name="Mihova T."/>
            <person name="Mittelman R."/>
            <person name="Mlenga V."/>
            <person name="Montmayeur A."/>
            <person name="Mulrain L."/>
            <person name="Navidi A."/>
            <person name="Naylor J."/>
            <person name="Negash T."/>
            <person name="Nguyen T."/>
            <person name="Nguyen N."/>
            <person name="Nicol R."/>
            <person name="Norbu C."/>
            <person name="Norbu N."/>
            <person name="Novod N."/>
            <person name="O'Neill B."/>
            <person name="Osman S."/>
            <person name="Markiewicz E."/>
            <person name="Oyono O.L."/>
            <person name="Patti C."/>
            <person name="Phunkhang P."/>
            <person name="Pierre F."/>
            <person name="Priest M."/>
            <person name="Raghuraman S."/>
            <person name="Rege F."/>
            <person name="Reyes R."/>
            <person name="Rise C."/>
            <person name="Rogov P."/>
            <person name="Ross K."/>
            <person name="Ryan E."/>
            <person name="Settipalli S."/>
            <person name="Shea T."/>
            <person name="Sherpa N."/>
            <person name="Shi L."/>
            <person name="Shih D."/>
            <person name="Sparrow T."/>
            <person name="Spaulding J."/>
            <person name="Stalker J."/>
            <person name="Stange-Thomann N."/>
            <person name="Stavropoulos S."/>
            <person name="Stone C."/>
            <person name="Strader C."/>
            <person name="Tesfaye S."/>
            <person name="Thomson T."/>
            <person name="Thoulutsang Y."/>
            <person name="Thoulutsang D."/>
            <person name="Topham K."/>
            <person name="Topping I."/>
            <person name="Tsamla T."/>
            <person name="Vassiliev H."/>
            <person name="Vo A."/>
            <person name="Wangchuk T."/>
            <person name="Wangdi T."/>
            <person name="Weiand M."/>
            <person name="Wilkinson J."/>
            <person name="Wilson A."/>
            <person name="Yadav S."/>
            <person name="Young G."/>
            <person name="Yu Q."/>
            <person name="Zembek L."/>
            <person name="Zhong D."/>
            <person name="Zimmer A."/>
            <person name="Zwirko Z."/>
            <person name="Jaffe D.B."/>
            <person name="Alvarez P."/>
            <person name="Brockman W."/>
            <person name="Butler J."/>
            <person name="Chin C."/>
            <person name="Gnerre S."/>
            <person name="Grabherr M."/>
            <person name="Kleber M."/>
            <person name="Mauceli E."/>
            <person name="MacCallum I."/>
        </authorList>
    </citation>
    <scope>NUCLEOTIDE SEQUENCE [LARGE SCALE GENOMIC DNA]</scope>
    <source>
        <strain evidence="3">Tai18E2 / Tucson 14021-0261.01</strain>
    </source>
</reference>
<name>B4PPG6_DROYA</name>
<feature type="coiled-coil region" evidence="1">
    <location>
        <begin position="158"/>
        <end position="206"/>
    </location>
</feature>
<proteinExistence type="predicted"/>
<dbReference type="AlphaFoldDB" id="B4PPG6"/>
<organism evidence="2 3">
    <name type="scientific">Drosophila yakuba</name>
    <name type="common">Fruit fly</name>
    <dbReference type="NCBI Taxonomy" id="7245"/>
    <lineage>
        <taxon>Eukaryota</taxon>
        <taxon>Metazoa</taxon>
        <taxon>Ecdysozoa</taxon>
        <taxon>Arthropoda</taxon>
        <taxon>Hexapoda</taxon>
        <taxon>Insecta</taxon>
        <taxon>Pterygota</taxon>
        <taxon>Neoptera</taxon>
        <taxon>Endopterygota</taxon>
        <taxon>Diptera</taxon>
        <taxon>Brachycera</taxon>
        <taxon>Muscomorpha</taxon>
        <taxon>Ephydroidea</taxon>
        <taxon>Drosophilidae</taxon>
        <taxon>Drosophila</taxon>
        <taxon>Sophophora</taxon>
    </lineage>
</organism>
<dbReference type="Proteomes" id="UP000002282">
    <property type="component" value="Chromosome 3R"/>
</dbReference>
<dbReference type="KEGG" id="dya:Dyak_GE24477"/>
<gene>
    <name evidence="2" type="primary">Dyak\GE24477</name>
    <name evidence="2" type="synonym">dyak_GLEANR_8170</name>
    <name evidence="2" type="synonym">GE24477</name>
    <name evidence="2" type="ORF">Dyak_GE24477</name>
</gene>
<evidence type="ECO:0000256" key="1">
    <source>
        <dbReference type="SAM" id="Coils"/>
    </source>
</evidence>
<dbReference type="eggNOG" id="ENOG502T91U">
    <property type="taxonomic scope" value="Eukaryota"/>
</dbReference>